<dbReference type="RefSeq" id="WP_172164802.1">
    <property type="nucleotide sequence ID" value="NZ_CP053716.1"/>
</dbReference>
<keyword evidence="5" id="KW-0812">Transmembrane</keyword>
<dbReference type="PANTHER" id="PTHR30472">
    <property type="entry name" value="FERRIC ENTEROBACTIN TRANSPORT SYSTEM PERMEASE PROTEIN"/>
    <property type="match status" value="1"/>
</dbReference>
<dbReference type="AlphaFoldDB" id="A0A6M8J1Q3"/>
<evidence type="ECO:0000256" key="3">
    <source>
        <dbReference type="ARBA" id="ARBA00022448"/>
    </source>
</evidence>
<evidence type="ECO:0000256" key="6">
    <source>
        <dbReference type="ARBA" id="ARBA00022989"/>
    </source>
</evidence>
<dbReference type="Gene3D" id="1.10.3470.10">
    <property type="entry name" value="ABC transporter involved in vitamin B12 uptake, BtuC"/>
    <property type="match status" value="1"/>
</dbReference>
<keyword evidence="6" id="KW-1133">Transmembrane helix</keyword>
<keyword evidence="9" id="KW-1185">Reference proteome</keyword>
<evidence type="ECO:0000256" key="7">
    <source>
        <dbReference type="ARBA" id="ARBA00023136"/>
    </source>
</evidence>
<comment type="similarity">
    <text evidence="2">Belongs to the binding-protein-dependent transport system permease family. FecCD subfamily.</text>
</comment>
<dbReference type="GO" id="GO:0033214">
    <property type="term" value="P:siderophore-iron import into cell"/>
    <property type="evidence" value="ECO:0007669"/>
    <property type="project" value="TreeGrafter"/>
</dbReference>
<dbReference type="KEGG" id="bwa:HLV38_04565"/>
<keyword evidence="4" id="KW-1003">Cell membrane</keyword>
<dbReference type="Pfam" id="PF01032">
    <property type="entry name" value="FecCD"/>
    <property type="match status" value="1"/>
</dbReference>
<evidence type="ECO:0000313" key="8">
    <source>
        <dbReference type="EMBL" id="QKF07474.1"/>
    </source>
</evidence>
<name>A0A6M8J1Q3_9ACTN</name>
<dbReference type="GO" id="GO:0022857">
    <property type="term" value="F:transmembrane transporter activity"/>
    <property type="evidence" value="ECO:0007669"/>
    <property type="project" value="InterPro"/>
</dbReference>
<evidence type="ECO:0000256" key="2">
    <source>
        <dbReference type="ARBA" id="ARBA00007935"/>
    </source>
</evidence>
<protein>
    <submittedName>
        <fullName evidence="8">Iron ABC transporter permease</fullName>
    </submittedName>
</protein>
<evidence type="ECO:0000256" key="4">
    <source>
        <dbReference type="ARBA" id="ARBA00022475"/>
    </source>
</evidence>
<dbReference type="PANTHER" id="PTHR30472:SF70">
    <property type="entry name" value="MOLYBDATE IMPORT SYSTEM PERMEASE PROTEIN MOLB"/>
    <property type="match status" value="1"/>
</dbReference>
<dbReference type="SUPFAM" id="SSF81345">
    <property type="entry name" value="ABC transporter involved in vitamin B12 uptake, BtuC"/>
    <property type="match status" value="1"/>
</dbReference>
<dbReference type="FunFam" id="1.10.3470.10:FF:000001">
    <property type="entry name" value="Vitamin B12 ABC transporter permease BtuC"/>
    <property type="match status" value="1"/>
</dbReference>
<organism evidence="8 9">
    <name type="scientific">Berryella wangjianweii</name>
    <dbReference type="NCBI Taxonomy" id="2734634"/>
    <lineage>
        <taxon>Bacteria</taxon>
        <taxon>Bacillati</taxon>
        <taxon>Actinomycetota</taxon>
        <taxon>Coriobacteriia</taxon>
        <taxon>Eggerthellales</taxon>
        <taxon>Eggerthellaceae</taxon>
        <taxon>Berryella</taxon>
    </lineage>
</organism>
<evidence type="ECO:0000256" key="1">
    <source>
        <dbReference type="ARBA" id="ARBA00004651"/>
    </source>
</evidence>
<evidence type="ECO:0000256" key="5">
    <source>
        <dbReference type="ARBA" id="ARBA00022692"/>
    </source>
</evidence>
<evidence type="ECO:0000313" key="9">
    <source>
        <dbReference type="Proteomes" id="UP000503297"/>
    </source>
</evidence>
<accession>A0A6M8J1Q3</accession>
<dbReference type="Proteomes" id="UP000503297">
    <property type="component" value="Chromosome"/>
</dbReference>
<keyword evidence="3" id="KW-0813">Transport</keyword>
<dbReference type="InterPro" id="IPR037294">
    <property type="entry name" value="ABC_BtuC-like"/>
</dbReference>
<comment type="subcellular location">
    <subcellularLocation>
        <location evidence="1">Cell membrane</location>
        <topology evidence="1">Multi-pass membrane protein</topology>
    </subcellularLocation>
</comment>
<dbReference type="GO" id="GO:0005886">
    <property type="term" value="C:plasma membrane"/>
    <property type="evidence" value="ECO:0007669"/>
    <property type="project" value="UniProtKB-SubCell"/>
</dbReference>
<proteinExistence type="inferred from homology"/>
<keyword evidence="7" id="KW-0472">Membrane</keyword>
<dbReference type="CDD" id="cd06550">
    <property type="entry name" value="TM_ABC_iron-siderophores_like"/>
    <property type="match status" value="1"/>
</dbReference>
<dbReference type="InterPro" id="IPR000522">
    <property type="entry name" value="ABC_transptr_permease_BtuC"/>
</dbReference>
<sequence>MEAGGTAPGGRARRWACALRKHGVIPALVVAVVMLAGASLLLGRFPIHPLDALGMLLSPVLPIDPAWTDQQAVIFFNVRLPRIQLALMVGASLAAAGAAYQGTFQNPLVSPDILGASQGAALGAAVAILAGLGSLGVSLSAFGFALLSVALVMTVAFVARGNQVLTVVLAGVMVSSLFSAGVSYAKLVADPANDLPAITYWLMGSLTGAKTADVRLAAGPMAVGLALLFALKWRINLLTMGDDEAATLGVNTRRLRVAIVVAATLVTAASVAVSGIIGWVGLVIPHFARMLVGADYRRLMPASMVMGAGFMLLVDDVSRLVSTAEVPIGILTAFIGAPFFLYLIAREGRRRR</sequence>
<gene>
    <name evidence="8" type="ORF">HLV38_04565</name>
</gene>
<dbReference type="EMBL" id="CP053716">
    <property type="protein sequence ID" value="QKF07474.1"/>
    <property type="molecule type" value="Genomic_DNA"/>
</dbReference>
<reference evidence="9" key="1">
    <citation type="submission" date="2020-05" db="EMBL/GenBank/DDBJ databases">
        <title>Novel species in genus Nocardioides.</title>
        <authorList>
            <person name="Zhang G."/>
        </authorList>
    </citation>
    <scope>NUCLEOTIDE SEQUENCE [LARGE SCALE GENOMIC DNA]</scope>
    <source>
        <strain evidence="9">zg-1050</strain>
    </source>
</reference>